<dbReference type="AlphaFoldDB" id="A0AAD4WIK4"/>
<proteinExistence type="predicted"/>
<gene>
    <name evidence="2" type="ORF">L3X38_012057</name>
</gene>
<feature type="domain" description="Retrovirus-related Pol polyprotein from transposon TNT 1-94-like beta-barrel" evidence="1">
    <location>
        <begin position="198"/>
        <end position="229"/>
    </location>
</feature>
<sequence length="232" mass="26595">MASSVGRESRTPIFSGENYELWRIRMKTILRLYGIWELVEEGVVVPDPKGKTKEIKTLDKFALSELLKQDAKALDLIQGVVSDELFSKISKEVTAKGAWDLLQQEYRGDERVRRFVSTMKVFEQRRERHFENIIEKTFANKVKCNRCSTFGHIARNWSSNIQNKARPVAHFAENQTSRTTNMFYASHSLSKPTDLGAWYIDSGCSNHMTAHKSLLSNTDRSLKCKVKMGIGE</sequence>
<dbReference type="Proteomes" id="UP001054821">
    <property type="component" value="Chromosome 2"/>
</dbReference>
<dbReference type="Pfam" id="PF14223">
    <property type="entry name" value="Retrotran_gag_2"/>
    <property type="match status" value="1"/>
</dbReference>
<evidence type="ECO:0000313" key="3">
    <source>
        <dbReference type="Proteomes" id="UP001054821"/>
    </source>
</evidence>
<organism evidence="2 3">
    <name type="scientific">Prunus dulcis</name>
    <name type="common">Almond</name>
    <name type="synonym">Amygdalus dulcis</name>
    <dbReference type="NCBI Taxonomy" id="3755"/>
    <lineage>
        <taxon>Eukaryota</taxon>
        <taxon>Viridiplantae</taxon>
        <taxon>Streptophyta</taxon>
        <taxon>Embryophyta</taxon>
        <taxon>Tracheophyta</taxon>
        <taxon>Spermatophyta</taxon>
        <taxon>Magnoliopsida</taxon>
        <taxon>eudicotyledons</taxon>
        <taxon>Gunneridae</taxon>
        <taxon>Pentapetalae</taxon>
        <taxon>rosids</taxon>
        <taxon>fabids</taxon>
        <taxon>Rosales</taxon>
        <taxon>Rosaceae</taxon>
        <taxon>Amygdaloideae</taxon>
        <taxon>Amygdaleae</taxon>
        <taxon>Prunus</taxon>
    </lineage>
</organism>
<reference evidence="2 3" key="1">
    <citation type="journal article" date="2022" name="G3 (Bethesda)">
        <title>Whole-genome sequence and methylome profiling of the almond [Prunus dulcis (Mill.) D.A. Webb] cultivar 'Nonpareil'.</title>
        <authorList>
            <person name="D'Amico-Willman K.M."/>
            <person name="Ouma W.Z."/>
            <person name="Meulia T."/>
            <person name="Sideli G.M."/>
            <person name="Gradziel T.M."/>
            <person name="Fresnedo-Ramirez J."/>
        </authorList>
    </citation>
    <scope>NUCLEOTIDE SEQUENCE [LARGE SCALE GENOMIC DNA]</scope>
    <source>
        <strain evidence="2">Clone GOH B32 T37-40</strain>
    </source>
</reference>
<evidence type="ECO:0000259" key="1">
    <source>
        <dbReference type="Pfam" id="PF22936"/>
    </source>
</evidence>
<protein>
    <recommendedName>
        <fullName evidence="1">Retrovirus-related Pol polyprotein from transposon TNT 1-94-like beta-barrel domain-containing protein</fullName>
    </recommendedName>
</protein>
<dbReference type="InterPro" id="IPR054722">
    <property type="entry name" value="PolX-like_BBD"/>
</dbReference>
<keyword evidence="3" id="KW-1185">Reference proteome</keyword>
<dbReference type="Pfam" id="PF22936">
    <property type="entry name" value="Pol_BBD"/>
    <property type="match status" value="1"/>
</dbReference>
<dbReference type="EMBL" id="JAJFAZ020000002">
    <property type="protein sequence ID" value="KAI5344180.1"/>
    <property type="molecule type" value="Genomic_DNA"/>
</dbReference>
<accession>A0AAD4WIK4</accession>
<name>A0AAD4WIK4_PRUDU</name>
<comment type="caution">
    <text evidence="2">The sequence shown here is derived from an EMBL/GenBank/DDBJ whole genome shotgun (WGS) entry which is preliminary data.</text>
</comment>
<dbReference type="PANTHER" id="PTHR35317:SF35">
    <property type="entry name" value="DUF4219 DOMAIN-CONTAINING PROTEIN"/>
    <property type="match status" value="1"/>
</dbReference>
<dbReference type="PANTHER" id="PTHR35317">
    <property type="entry name" value="OS04G0629600 PROTEIN"/>
    <property type="match status" value="1"/>
</dbReference>
<evidence type="ECO:0000313" key="2">
    <source>
        <dbReference type="EMBL" id="KAI5344180.1"/>
    </source>
</evidence>